<evidence type="ECO:0000313" key="3">
    <source>
        <dbReference type="Proteomes" id="UP000675968"/>
    </source>
</evidence>
<dbReference type="Proteomes" id="UP000675968">
    <property type="component" value="Unassembled WGS sequence"/>
</dbReference>
<protein>
    <recommendedName>
        <fullName evidence="1">Transcription regulator TrmB N-terminal domain-containing protein</fullName>
    </recommendedName>
</protein>
<dbReference type="EMBL" id="JAGVWC010000011">
    <property type="protein sequence ID" value="MBS3061902.1"/>
    <property type="molecule type" value="Genomic_DNA"/>
</dbReference>
<evidence type="ECO:0000313" key="2">
    <source>
        <dbReference type="EMBL" id="MBS3061902.1"/>
    </source>
</evidence>
<accession>A0A8T4L7M8</accession>
<organism evidence="2 3">
    <name type="scientific">Candidatus Iainarchaeum sp</name>
    <dbReference type="NCBI Taxonomy" id="3101447"/>
    <lineage>
        <taxon>Archaea</taxon>
        <taxon>Candidatus Iainarchaeota</taxon>
        <taxon>Candidatus Iainarchaeia</taxon>
        <taxon>Candidatus Iainarchaeales</taxon>
        <taxon>Candidatus Iainarchaeaceae</taxon>
        <taxon>Candidatus Iainarchaeum</taxon>
    </lineage>
</organism>
<dbReference type="SUPFAM" id="SSF46785">
    <property type="entry name" value="Winged helix' DNA-binding domain"/>
    <property type="match status" value="1"/>
</dbReference>
<dbReference type="PANTHER" id="PTHR34293">
    <property type="entry name" value="HTH-TYPE TRANSCRIPTIONAL REGULATOR TRMBL2"/>
    <property type="match status" value="1"/>
</dbReference>
<proteinExistence type="predicted"/>
<dbReference type="PANTHER" id="PTHR34293:SF1">
    <property type="entry name" value="HTH-TYPE TRANSCRIPTIONAL REGULATOR TRMBL2"/>
    <property type="match status" value="1"/>
</dbReference>
<dbReference type="InterPro" id="IPR036388">
    <property type="entry name" value="WH-like_DNA-bd_sf"/>
</dbReference>
<dbReference type="Pfam" id="PF01978">
    <property type="entry name" value="TrmB"/>
    <property type="match status" value="1"/>
</dbReference>
<dbReference type="InterPro" id="IPR011991">
    <property type="entry name" value="ArsR-like_HTH"/>
</dbReference>
<dbReference type="Gene3D" id="1.10.10.10">
    <property type="entry name" value="Winged helix-like DNA-binding domain superfamily/Winged helix DNA-binding domain"/>
    <property type="match status" value="1"/>
</dbReference>
<sequence length="238" mass="27046">MNASTLMQLGLSETEARIYLSLLRRGAMQAGAISKEAQVNRTTTYDCLERLIADGIVTYSIEANRKVFHPAPPNRFLDLIKEQEKTAVELLPELERQYKARKETEETNIYKGKKGIRSILQEILKYPNYEAFGSGGRFLEIMEHDFLAFQKRKEAKKIKSRIVVNQSARKTQGIREAFGSFRFVSDEFTGGPVTTFIFGNNVAIVVWAETPFATVISSPEAAKSFKNHFELLWKTARP</sequence>
<dbReference type="AlphaFoldDB" id="A0A8T4L7M8"/>
<dbReference type="InterPro" id="IPR036390">
    <property type="entry name" value="WH_DNA-bd_sf"/>
</dbReference>
<comment type="caution">
    <text evidence="2">The sequence shown here is derived from an EMBL/GenBank/DDBJ whole genome shotgun (WGS) entry which is preliminary data.</text>
</comment>
<dbReference type="CDD" id="cd00090">
    <property type="entry name" value="HTH_ARSR"/>
    <property type="match status" value="1"/>
</dbReference>
<dbReference type="InterPro" id="IPR051797">
    <property type="entry name" value="TrmB-like"/>
</dbReference>
<dbReference type="InterPro" id="IPR002831">
    <property type="entry name" value="Tscrpt_reg_TrmB_N"/>
</dbReference>
<reference evidence="2" key="2">
    <citation type="submission" date="2021-05" db="EMBL/GenBank/DDBJ databases">
        <title>Protein family content uncovers lineage relationships and bacterial pathway maintenance mechanisms in DPANN archaea.</title>
        <authorList>
            <person name="Castelle C.J."/>
            <person name="Meheust R."/>
            <person name="Jaffe A.L."/>
            <person name="Seitz K."/>
            <person name="Gong X."/>
            <person name="Baker B.J."/>
            <person name="Banfield J.F."/>
        </authorList>
    </citation>
    <scope>NUCLEOTIDE SEQUENCE</scope>
    <source>
        <strain evidence="2">RIFCSPLOWO2_01_FULL_AR10_48_17</strain>
    </source>
</reference>
<name>A0A8T4L7M8_9ARCH</name>
<reference evidence="2" key="1">
    <citation type="submission" date="2021-03" db="EMBL/GenBank/DDBJ databases">
        <authorList>
            <person name="Jaffe A."/>
        </authorList>
    </citation>
    <scope>NUCLEOTIDE SEQUENCE</scope>
    <source>
        <strain evidence="2">RIFCSPLOWO2_01_FULL_AR10_48_17</strain>
    </source>
</reference>
<gene>
    <name evidence="2" type="ORF">J4215_04955</name>
</gene>
<feature type="domain" description="Transcription regulator TrmB N-terminal" evidence="1">
    <location>
        <begin position="6"/>
        <end position="73"/>
    </location>
</feature>
<evidence type="ECO:0000259" key="1">
    <source>
        <dbReference type="Pfam" id="PF01978"/>
    </source>
</evidence>